<comment type="caution">
    <text evidence="2">The sequence shown here is derived from an EMBL/GenBank/DDBJ whole genome shotgun (WGS) entry which is preliminary data.</text>
</comment>
<gene>
    <name evidence="2" type="ORF">CLV92_106206</name>
</gene>
<dbReference type="AlphaFoldDB" id="A0A2S6IMB3"/>
<keyword evidence="1" id="KW-1133">Transmembrane helix</keyword>
<evidence type="ECO:0000256" key="1">
    <source>
        <dbReference type="SAM" id="Phobius"/>
    </source>
</evidence>
<feature type="transmembrane region" description="Helical" evidence="1">
    <location>
        <begin position="12"/>
        <end position="30"/>
    </location>
</feature>
<sequence length="45" mass="4889">MHGAEPWMPEALRGLGAATAFLLLFLGARYRWRGRGEKGGDSGLD</sequence>
<dbReference type="RefSeq" id="WP_158257196.1">
    <property type="nucleotide sequence ID" value="NZ_PTJD01000006.1"/>
</dbReference>
<keyword evidence="3" id="KW-1185">Reference proteome</keyword>
<dbReference type="EMBL" id="PTJD01000006">
    <property type="protein sequence ID" value="PPK95384.1"/>
    <property type="molecule type" value="Genomic_DNA"/>
</dbReference>
<proteinExistence type="predicted"/>
<keyword evidence="1" id="KW-0472">Membrane</keyword>
<reference evidence="2 3" key="1">
    <citation type="submission" date="2018-02" db="EMBL/GenBank/DDBJ databases">
        <title>Genomic Encyclopedia of Archaeal and Bacterial Type Strains, Phase II (KMG-II): from individual species to whole genera.</title>
        <authorList>
            <person name="Goeker M."/>
        </authorList>
    </citation>
    <scope>NUCLEOTIDE SEQUENCE [LARGE SCALE GENOMIC DNA]</scope>
    <source>
        <strain evidence="2 3">DSM 22857</strain>
    </source>
</reference>
<protein>
    <submittedName>
        <fullName evidence="2">Uncharacterized protein</fullName>
    </submittedName>
</protein>
<organism evidence="2 3">
    <name type="scientific">Kineococcus xinjiangensis</name>
    <dbReference type="NCBI Taxonomy" id="512762"/>
    <lineage>
        <taxon>Bacteria</taxon>
        <taxon>Bacillati</taxon>
        <taxon>Actinomycetota</taxon>
        <taxon>Actinomycetes</taxon>
        <taxon>Kineosporiales</taxon>
        <taxon>Kineosporiaceae</taxon>
        <taxon>Kineococcus</taxon>
    </lineage>
</organism>
<accession>A0A2S6IMB3</accession>
<evidence type="ECO:0000313" key="2">
    <source>
        <dbReference type="EMBL" id="PPK95384.1"/>
    </source>
</evidence>
<keyword evidence="1" id="KW-0812">Transmembrane</keyword>
<name>A0A2S6IMB3_9ACTN</name>
<dbReference type="Proteomes" id="UP000239485">
    <property type="component" value="Unassembled WGS sequence"/>
</dbReference>
<evidence type="ECO:0000313" key="3">
    <source>
        <dbReference type="Proteomes" id="UP000239485"/>
    </source>
</evidence>